<accession>A0A5C6M461</accession>
<sequence length="85" mass="9304">MLDLYSASSNLGDNLSLTPLMHQTPCRVHLYDDASVRAIAPIFDGLAEVVFDNKVPIASPEANIRGPHSQKTLVQFGYKDHNAIP</sequence>
<dbReference type="Proteomes" id="UP000321083">
    <property type="component" value="Unassembled WGS sequence"/>
</dbReference>
<dbReference type="EMBL" id="SRHE01000499">
    <property type="protein sequence ID" value="TWW08802.1"/>
    <property type="molecule type" value="Genomic_DNA"/>
</dbReference>
<comment type="caution">
    <text evidence="1">The sequence shown here is derived from an EMBL/GenBank/DDBJ whole genome shotgun (WGS) entry which is preliminary data.</text>
</comment>
<protein>
    <submittedName>
        <fullName evidence="1">Uncharacterized protein</fullName>
    </submittedName>
</protein>
<feature type="non-terminal residue" evidence="1">
    <location>
        <position position="85"/>
    </location>
</feature>
<evidence type="ECO:0000313" key="1">
    <source>
        <dbReference type="EMBL" id="TWW08802.1"/>
    </source>
</evidence>
<dbReference type="AlphaFoldDB" id="A0A5C6M461"/>
<reference evidence="1 2" key="2">
    <citation type="submission" date="2019-08" db="EMBL/GenBank/DDBJ databases">
        <authorList>
            <person name="Henke P."/>
        </authorList>
    </citation>
    <scope>NUCLEOTIDE SEQUENCE [LARGE SCALE GENOMIC DNA]</scope>
    <source>
        <strain evidence="1">Phe10_nw2017</strain>
    </source>
</reference>
<organism evidence="1 2">
    <name type="scientific">Planctomyces bekefii</name>
    <dbReference type="NCBI Taxonomy" id="1653850"/>
    <lineage>
        <taxon>Bacteria</taxon>
        <taxon>Pseudomonadati</taxon>
        <taxon>Planctomycetota</taxon>
        <taxon>Planctomycetia</taxon>
        <taxon>Planctomycetales</taxon>
        <taxon>Planctomycetaceae</taxon>
        <taxon>Planctomyces</taxon>
    </lineage>
</organism>
<reference evidence="1 2" key="1">
    <citation type="submission" date="2019-08" db="EMBL/GenBank/DDBJ databases">
        <title>100 year-old enigma solved: identification of Planctomyces bekefii, the type genus and species of the phylum Planctomycetes.</title>
        <authorList>
            <person name="Svetlana D.N."/>
            <person name="Overmann J."/>
        </authorList>
    </citation>
    <scope>NUCLEOTIDE SEQUENCE [LARGE SCALE GENOMIC DNA]</scope>
    <source>
        <strain evidence="1">Phe10_nw2017</strain>
    </source>
</reference>
<name>A0A5C6M461_9PLAN</name>
<evidence type="ECO:0000313" key="2">
    <source>
        <dbReference type="Proteomes" id="UP000321083"/>
    </source>
</evidence>
<gene>
    <name evidence="1" type="ORF">E3A20_20730</name>
</gene>
<proteinExistence type="predicted"/>
<keyword evidence="2" id="KW-1185">Reference proteome</keyword>